<organism evidence="1 2">
    <name type="scientific">Ancylostoma ceylanicum</name>
    <dbReference type="NCBI Taxonomy" id="53326"/>
    <lineage>
        <taxon>Eukaryota</taxon>
        <taxon>Metazoa</taxon>
        <taxon>Ecdysozoa</taxon>
        <taxon>Nematoda</taxon>
        <taxon>Chromadorea</taxon>
        <taxon>Rhabditida</taxon>
        <taxon>Rhabditina</taxon>
        <taxon>Rhabditomorpha</taxon>
        <taxon>Strongyloidea</taxon>
        <taxon>Ancylostomatidae</taxon>
        <taxon>Ancylostomatinae</taxon>
        <taxon>Ancylostoma</taxon>
    </lineage>
</organism>
<dbReference type="Proteomes" id="UP000024635">
    <property type="component" value="Unassembled WGS sequence"/>
</dbReference>
<gene>
    <name evidence="1" type="primary">Acey_s0042.g682</name>
    <name evidence="1" type="ORF">Y032_0042g682</name>
</gene>
<reference evidence="2" key="1">
    <citation type="journal article" date="2015" name="Nat. Genet.">
        <title>The genome and transcriptome of the zoonotic hookworm Ancylostoma ceylanicum identify infection-specific gene families.</title>
        <authorList>
            <person name="Schwarz E.M."/>
            <person name="Hu Y."/>
            <person name="Antoshechkin I."/>
            <person name="Miller M.M."/>
            <person name="Sternberg P.W."/>
            <person name="Aroian R.V."/>
        </authorList>
    </citation>
    <scope>NUCLEOTIDE SEQUENCE</scope>
    <source>
        <strain evidence="2">HY135</strain>
    </source>
</reference>
<accession>A0A016UFI4</accession>
<keyword evidence="2" id="KW-1185">Reference proteome</keyword>
<proteinExistence type="predicted"/>
<dbReference type="AlphaFoldDB" id="A0A016UFI4"/>
<comment type="caution">
    <text evidence="1">The sequence shown here is derived from an EMBL/GenBank/DDBJ whole genome shotgun (WGS) entry which is preliminary data.</text>
</comment>
<name>A0A016UFI4_9BILA</name>
<evidence type="ECO:0000313" key="1">
    <source>
        <dbReference type="EMBL" id="EYC14049.1"/>
    </source>
</evidence>
<sequence length="82" mass="9030">MRVLPVTQQQQRLLSVFRHLTAQTQPVQNLMDSTHLRTCTLPKEAVEAFTAACAARITETSTSSGNTLEAFMREVMPGIPDG</sequence>
<evidence type="ECO:0000313" key="2">
    <source>
        <dbReference type="Proteomes" id="UP000024635"/>
    </source>
</evidence>
<dbReference type="EMBL" id="JARK01001378">
    <property type="protein sequence ID" value="EYC14049.1"/>
    <property type="molecule type" value="Genomic_DNA"/>
</dbReference>
<protein>
    <submittedName>
        <fullName evidence="1">Uncharacterized protein</fullName>
    </submittedName>
</protein>